<dbReference type="GO" id="GO:0005525">
    <property type="term" value="F:GTP binding"/>
    <property type="evidence" value="ECO:0007669"/>
    <property type="project" value="InterPro"/>
</dbReference>
<evidence type="ECO:0000256" key="2">
    <source>
        <dbReference type="ARBA" id="ARBA00022723"/>
    </source>
</evidence>
<dbReference type="FunFam" id="3.10.20.30:FF:000001">
    <property type="entry name" value="Ribosome-binding ATPase YchF"/>
    <property type="match status" value="1"/>
</dbReference>
<dbReference type="GO" id="GO:0005737">
    <property type="term" value="C:cytoplasm"/>
    <property type="evidence" value="ECO:0007669"/>
    <property type="project" value="TreeGrafter"/>
</dbReference>
<dbReference type="CDD" id="cd04867">
    <property type="entry name" value="TGS_YchF_OLA1"/>
    <property type="match status" value="1"/>
</dbReference>
<evidence type="ECO:0000256" key="1">
    <source>
        <dbReference type="ARBA" id="ARBA00001946"/>
    </source>
</evidence>
<dbReference type="Gene3D" id="3.10.20.30">
    <property type="match status" value="1"/>
</dbReference>
<dbReference type="SUPFAM" id="SSF81271">
    <property type="entry name" value="TGS-like"/>
    <property type="match status" value="1"/>
</dbReference>
<evidence type="ECO:0000256" key="3">
    <source>
        <dbReference type="ARBA" id="ARBA00022741"/>
    </source>
</evidence>
<dbReference type="PRINTS" id="PR00326">
    <property type="entry name" value="GTP1OBG"/>
</dbReference>
<dbReference type="PANTHER" id="PTHR23305:SF18">
    <property type="entry name" value="OBG-TYPE G DOMAIN-CONTAINING PROTEIN"/>
    <property type="match status" value="1"/>
</dbReference>
<dbReference type="NCBIfam" id="TIGR00092">
    <property type="entry name" value="redox-regulated ATPase YchF"/>
    <property type="match status" value="1"/>
</dbReference>
<dbReference type="FunFam" id="1.10.150.300:FF:000001">
    <property type="entry name" value="Ribosome-binding ATPase YchF"/>
    <property type="match status" value="1"/>
</dbReference>
<reference evidence="7" key="1">
    <citation type="submission" date="2018-06" db="EMBL/GenBank/DDBJ databases">
        <authorList>
            <person name="Zhirakovskaya E."/>
        </authorList>
    </citation>
    <scope>NUCLEOTIDE SEQUENCE</scope>
</reference>
<dbReference type="InterPro" id="IPR012676">
    <property type="entry name" value="TGS-like"/>
</dbReference>
<comment type="cofactor">
    <cofactor evidence="1">
        <name>Mg(2+)</name>
        <dbReference type="ChEBI" id="CHEBI:18420"/>
    </cofactor>
</comment>
<protein>
    <submittedName>
        <fullName evidence="7">GTP-binding and nucleic acid-binding protein YchF</fullName>
    </submittedName>
</protein>
<organism evidence="7">
    <name type="scientific">hydrothermal vent metagenome</name>
    <dbReference type="NCBI Taxonomy" id="652676"/>
    <lineage>
        <taxon>unclassified sequences</taxon>
        <taxon>metagenomes</taxon>
        <taxon>ecological metagenomes</taxon>
    </lineage>
</organism>
<dbReference type="InterPro" id="IPR004095">
    <property type="entry name" value="TGS"/>
</dbReference>
<keyword evidence="2" id="KW-0479">Metal-binding</keyword>
<evidence type="ECO:0000259" key="5">
    <source>
        <dbReference type="PROSITE" id="PS51710"/>
    </source>
</evidence>
<evidence type="ECO:0000313" key="7">
    <source>
        <dbReference type="EMBL" id="VAW30566.1"/>
    </source>
</evidence>
<dbReference type="InterPro" id="IPR006073">
    <property type="entry name" value="GTP-bd"/>
</dbReference>
<dbReference type="PIRSF" id="PIRSF006641">
    <property type="entry name" value="CHP00092"/>
    <property type="match status" value="1"/>
</dbReference>
<dbReference type="Pfam" id="PF01926">
    <property type="entry name" value="MMR_HSR1"/>
    <property type="match status" value="1"/>
</dbReference>
<dbReference type="PROSITE" id="PS51880">
    <property type="entry name" value="TGS"/>
    <property type="match status" value="1"/>
</dbReference>
<dbReference type="EMBL" id="UOET01000537">
    <property type="protein sequence ID" value="VAW30566.1"/>
    <property type="molecule type" value="Genomic_DNA"/>
</dbReference>
<dbReference type="GO" id="GO:0046872">
    <property type="term" value="F:metal ion binding"/>
    <property type="evidence" value="ECO:0007669"/>
    <property type="project" value="UniProtKB-KW"/>
</dbReference>
<dbReference type="PANTHER" id="PTHR23305">
    <property type="entry name" value="OBG GTPASE FAMILY"/>
    <property type="match status" value="1"/>
</dbReference>
<dbReference type="Gene3D" id="3.40.50.300">
    <property type="entry name" value="P-loop containing nucleotide triphosphate hydrolases"/>
    <property type="match status" value="1"/>
</dbReference>
<dbReference type="SUPFAM" id="SSF52540">
    <property type="entry name" value="P-loop containing nucleoside triphosphate hydrolases"/>
    <property type="match status" value="1"/>
</dbReference>
<dbReference type="InterPro" id="IPR031167">
    <property type="entry name" value="G_OBG"/>
</dbReference>
<proteinExistence type="inferred from homology"/>
<dbReference type="GO" id="GO:0016887">
    <property type="term" value="F:ATP hydrolysis activity"/>
    <property type="evidence" value="ECO:0007669"/>
    <property type="project" value="InterPro"/>
</dbReference>
<feature type="domain" description="OBG-type G" evidence="5">
    <location>
        <begin position="3"/>
        <end position="256"/>
    </location>
</feature>
<dbReference type="InterPro" id="IPR013029">
    <property type="entry name" value="YchF_C"/>
</dbReference>
<accession>A0A3B0VEY8</accession>
<keyword evidence="4" id="KW-0067">ATP-binding</keyword>
<dbReference type="InterPro" id="IPR012675">
    <property type="entry name" value="Beta-grasp_dom_sf"/>
</dbReference>
<dbReference type="InterPro" id="IPR023192">
    <property type="entry name" value="TGS-like_dom_sf"/>
</dbReference>
<dbReference type="InterPro" id="IPR027417">
    <property type="entry name" value="P-loop_NTPase"/>
</dbReference>
<feature type="domain" description="TGS" evidence="6">
    <location>
        <begin position="279"/>
        <end position="362"/>
    </location>
</feature>
<dbReference type="InterPro" id="IPR004396">
    <property type="entry name" value="ATPase_YchF/OLA1"/>
</dbReference>
<dbReference type="Gene3D" id="1.10.150.300">
    <property type="entry name" value="TGS-like domain"/>
    <property type="match status" value="1"/>
</dbReference>
<sequence length="364" mass="40148">MALNCGIIGLTNTGKTTIFNCMSNTKAESSSYAFSATKSNKGVVDVPDPRLYELDKLLPADKLVPATVEIVDLPGLAKGASQGEGVGNKFLSDVQQTDALIHVLRCFDDDNLAHIEGSVDPVRDMEIVDFELQVRDLDLVSRKLQRLEKLAKTGNKEAKKGIEVMNVYKEHLENFGNANTAPVNEGDEQYIHDLLLLTAKPVIYVCNVDDASATTGNAYVEKVKAALDNEAKVLVIAGELEAEIAELEDAEDRKAFLEDAGLKEPGVDKLVRAAYDVLNLQSFFTIGKTENRAWTIRKGMTAPQAAGVIHSDLERGFIRAEVMRYEDFIRYKSEHAVKEAGKFHVEGKNYVVEDGDIMHIRFNV</sequence>
<dbReference type="Pfam" id="PF06071">
    <property type="entry name" value="YchF-GTPase_C"/>
    <property type="match status" value="1"/>
</dbReference>
<evidence type="ECO:0000256" key="4">
    <source>
        <dbReference type="ARBA" id="ARBA00022840"/>
    </source>
</evidence>
<dbReference type="HAMAP" id="MF_00944">
    <property type="entry name" value="YchF_OLA1_ATPase"/>
    <property type="match status" value="1"/>
</dbReference>
<dbReference type="AlphaFoldDB" id="A0A3B0VEY8"/>
<evidence type="ECO:0000259" key="6">
    <source>
        <dbReference type="PROSITE" id="PS51880"/>
    </source>
</evidence>
<gene>
    <name evidence="7" type="ORF">MNBD_BACTEROID07-1069</name>
</gene>
<name>A0A3B0VEY8_9ZZZZ</name>
<dbReference type="GO" id="GO:0005524">
    <property type="term" value="F:ATP binding"/>
    <property type="evidence" value="ECO:0007669"/>
    <property type="project" value="UniProtKB-KW"/>
</dbReference>
<dbReference type="PROSITE" id="PS51710">
    <property type="entry name" value="G_OBG"/>
    <property type="match status" value="1"/>
</dbReference>
<keyword evidence="3" id="KW-0547">Nucleotide-binding</keyword>